<feature type="domain" description="Phospholipid/glycerol acyltransferase" evidence="9">
    <location>
        <begin position="96"/>
        <end position="215"/>
    </location>
</feature>
<evidence type="ECO:0000256" key="3">
    <source>
        <dbReference type="ARBA" id="ARBA00022516"/>
    </source>
</evidence>
<evidence type="ECO:0000256" key="5">
    <source>
        <dbReference type="ARBA" id="ARBA00023098"/>
    </source>
</evidence>
<dbReference type="SMART" id="SM00563">
    <property type="entry name" value="PlsC"/>
    <property type="match status" value="1"/>
</dbReference>
<comment type="similarity">
    <text evidence="2 7">Belongs to the 1-acyl-sn-glycerol-3-phosphate acyltransferase family.</text>
</comment>
<dbReference type="SUPFAM" id="SSF69593">
    <property type="entry name" value="Glycerol-3-phosphate (1)-acyltransferase"/>
    <property type="match status" value="1"/>
</dbReference>
<accession>A0A8E2QXZ0</accession>
<dbReference type="InterPro" id="IPR002123">
    <property type="entry name" value="Plipid/glycerol_acylTrfase"/>
</dbReference>
<dbReference type="RefSeq" id="WP_104205653.1">
    <property type="nucleotide sequence ID" value="NZ_PHND01000001.1"/>
</dbReference>
<evidence type="ECO:0000256" key="8">
    <source>
        <dbReference type="SAM" id="MobiDB-lite"/>
    </source>
</evidence>
<dbReference type="CDD" id="cd07989">
    <property type="entry name" value="LPLAT_AGPAT-like"/>
    <property type="match status" value="1"/>
</dbReference>
<dbReference type="GO" id="GO:0003841">
    <property type="term" value="F:1-acylglycerol-3-phosphate O-acyltransferase activity"/>
    <property type="evidence" value="ECO:0007669"/>
    <property type="project" value="UniProtKB-UniRule"/>
</dbReference>
<dbReference type="PANTHER" id="PTHR10434:SF64">
    <property type="entry name" value="1-ACYL-SN-GLYCEROL-3-PHOSPHATE ACYLTRANSFERASE-RELATED"/>
    <property type="match status" value="1"/>
</dbReference>
<comment type="domain">
    <text evidence="7">The HXXXXD motif is essential for acyltransferase activity and may constitute the binding site for the phosphate moiety of the glycerol-3-phosphate.</text>
</comment>
<evidence type="ECO:0000256" key="4">
    <source>
        <dbReference type="ARBA" id="ARBA00022679"/>
    </source>
</evidence>
<feature type="region of interest" description="Disordered" evidence="8">
    <location>
        <begin position="286"/>
        <end position="315"/>
    </location>
</feature>
<protein>
    <recommendedName>
        <fullName evidence="7">1-acyl-sn-glycerol-3-phosphate acyltransferase</fullName>
        <ecNumber evidence="7">2.3.1.51</ecNumber>
    </recommendedName>
</protein>
<dbReference type="EMBL" id="PHND01000001">
    <property type="protein sequence ID" value="PPE04504.1"/>
    <property type="molecule type" value="Genomic_DNA"/>
</dbReference>
<dbReference type="EC" id="2.3.1.51" evidence="7"/>
<reference evidence="10 11" key="1">
    <citation type="submission" date="2017-11" db="EMBL/GenBank/DDBJ databases">
        <title>Genome sequence of Entomoplasma ellychniae ELCN-1 (ATCC 43707).</title>
        <authorList>
            <person name="Lo W.-S."/>
            <person name="Gasparich G.E."/>
            <person name="Kuo C.-H."/>
        </authorList>
    </citation>
    <scope>NUCLEOTIDE SEQUENCE [LARGE SCALE GENOMIC DNA]</scope>
    <source>
        <strain evidence="10 11">ELCN-1</strain>
    </source>
</reference>
<evidence type="ECO:0000313" key="11">
    <source>
        <dbReference type="Proteomes" id="UP000239010"/>
    </source>
</evidence>
<keyword evidence="11" id="KW-1185">Reference proteome</keyword>
<gene>
    <name evidence="10" type="primary">plsC</name>
    <name evidence="10" type="ORF">EELLY_v1c01840</name>
</gene>
<keyword evidence="4 7" id="KW-0808">Transferase</keyword>
<feature type="compositionally biased region" description="Basic residues" evidence="8">
    <location>
        <begin position="294"/>
        <end position="307"/>
    </location>
</feature>
<organism evidence="10 11">
    <name type="scientific">Entomoplasma ellychniae</name>
    <dbReference type="NCBI Taxonomy" id="2114"/>
    <lineage>
        <taxon>Bacteria</taxon>
        <taxon>Bacillati</taxon>
        <taxon>Mycoplasmatota</taxon>
        <taxon>Mollicutes</taxon>
        <taxon>Entomoplasmatales</taxon>
        <taxon>Entomoplasmataceae</taxon>
        <taxon>Entomoplasma</taxon>
    </lineage>
</organism>
<sequence>MTTNKELTKHELSENKINDNERSLKISKLKIIYLWFPIWRMMAKAKKISKKNYKTPGFYSEEYAYNFAKKSANRILKASNINITVEGYENWLDRGVILAANHQSNFDPTILFALNNFYLNQPMAFIAKKELWNDKKLGRFVRIIDCIPLDRENPRSALEAFKEAKELVVDYKRSLVIFPEGTRSKSQEIKDFHPAALKIAQMANAPVIPVTIINAYQIFKKDRPKKVEVKVIFGKPIMPSKHISLKTEDLSNNVRKVISENMEKYKDKDLIWDYKTINKINPKNEEEIRESIKKKTNPSPKKQKKKLKDIFNVVD</sequence>
<keyword evidence="6 7" id="KW-0012">Acyltransferase</keyword>
<dbReference type="NCBIfam" id="TIGR00530">
    <property type="entry name" value="AGP_acyltrn"/>
    <property type="match status" value="1"/>
</dbReference>
<comment type="caution">
    <text evidence="10">The sequence shown here is derived from an EMBL/GenBank/DDBJ whole genome shotgun (WGS) entry which is preliminary data.</text>
</comment>
<evidence type="ECO:0000256" key="1">
    <source>
        <dbReference type="ARBA" id="ARBA00005189"/>
    </source>
</evidence>
<evidence type="ECO:0000256" key="7">
    <source>
        <dbReference type="RuleBase" id="RU361267"/>
    </source>
</evidence>
<evidence type="ECO:0000256" key="2">
    <source>
        <dbReference type="ARBA" id="ARBA00008655"/>
    </source>
</evidence>
<evidence type="ECO:0000313" key="10">
    <source>
        <dbReference type="EMBL" id="PPE04504.1"/>
    </source>
</evidence>
<keyword evidence="7" id="KW-0594">Phospholipid biosynthesis</keyword>
<dbReference type="Proteomes" id="UP000239010">
    <property type="component" value="Unassembled WGS sequence"/>
</dbReference>
<dbReference type="AlphaFoldDB" id="A0A8E2QXZ0"/>
<dbReference type="PANTHER" id="PTHR10434">
    <property type="entry name" value="1-ACYL-SN-GLYCEROL-3-PHOSPHATE ACYLTRANSFERASE"/>
    <property type="match status" value="1"/>
</dbReference>
<proteinExistence type="inferred from homology"/>
<evidence type="ECO:0000256" key="6">
    <source>
        <dbReference type="ARBA" id="ARBA00023315"/>
    </source>
</evidence>
<comment type="catalytic activity">
    <reaction evidence="7">
        <text>a 1-acyl-sn-glycero-3-phosphate + an acyl-CoA = a 1,2-diacyl-sn-glycero-3-phosphate + CoA</text>
        <dbReference type="Rhea" id="RHEA:19709"/>
        <dbReference type="ChEBI" id="CHEBI:57287"/>
        <dbReference type="ChEBI" id="CHEBI:57970"/>
        <dbReference type="ChEBI" id="CHEBI:58342"/>
        <dbReference type="ChEBI" id="CHEBI:58608"/>
        <dbReference type="EC" id="2.3.1.51"/>
    </reaction>
</comment>
<keyword evidence="5 7" id="KW-0443">Lipid metabolism</keyword>
<comment type="pathway">
    <text evidence="1">Lipid metabolism.</text>
</comment>
<evidence type="ECO:0000259" key="9">
    <source>
        <dbReference type="SMART" id="SM00563"/>
    </source>
</evidence>
<dbReference type="GO" id="GO:0016020">
    <property type="term" value="C:membrane"/>
    <property type="evidence" value="ECO:0007669"/>
    <property type="project" value="InterPro"/>
</dbReference>
<dbReference type="Pfam" id="PF01553">
    <property type="entry name" value="Acyltransferase"/>
    <property type="match status" value="1"/>
</dbReference>
<dbReference type="InterPro" id="IPR004552">
    <property type="entry name" value="AGP_acyltrans"/>
</dbReference>
<name>A0A8E2QXZ0_9MOLU</name>
<keyword evidence="3 7" id="KW-0444">Lipid biosynthesis</keyword>
<keyword evidence="7" id="KW-1208">Phospholipid metabolism</keyword>
<dbReference type="GO" id="GO:0006654">
    <property type="term" value="P:phosphatidic acid biosynthetic process"/>
    <property type="evidence" value="ECO:0007669"/>
    <property type="project" value="TreeGrafter"/>
</dbReference>